<evidence type="ECO:0000256" key="7">
    <source>
        <dbReference type="ARBA" id="ARBA00049790"/>
    </source>
</evidence>
<evidence type="ECO:0000313" key="8">
    <source>
        <dbReference type="EMBL" id="EGE02958.1"/>
    </source>
</evidence>
<evidence type="ECO:0000256" key="3">
    <source>
        <dbReference type="ARBA" id="ARBA00047418"/>
    </source>
</evidence>
<name>F2PM40_TRIEC</name>
<protein>
    <recommendedName>
        <fullName evidence="1">Trimethylguanosine synthase</fullName>
    </recommendedName>
    <alternativeName>
        <fullName evidence="7">Cap-specific guanine-N(2) methyltransferase</fullName>
    </alternativeName>
</protein>
<comment type="catalytic activity">
    <reaction evidence="5">
        <text>a 5'-end (N(2),N(7)-dimethyl 5'-triphosphoguanosine)-ribonucleoside in snRNA + S-adenosyl-L-methionine = a 5'-end (N(2),N(2),N(7)-trimethyl 5'-triphosphoguanosine)-ribonucleoside in snRNA + S-adenosyl-L-homocysteine + H(+)</text>
        <dbReference type="Rhea" id="RHEA:78479"/>
        <dbReference type="Rhea" id="RHEA-COMP:19087"/>
        <dbReference type="Rhea" id="RHEA-COMP:19089"/>
        <dbReference type="ChEBI" id="CHEBI:15378"/>
        <dbReference type="ChEBI" id="CHEBI:57856"/>
        <dbReference type="ChEBI" id="CHEBI:59789"/>
        <dbReference type="ChEBI" id="CHEBI:167623"/>
        <dbReference type="ChEBI" id="CHEBI:172880"/>
    </reaction>
    <physiologicalReaction direction="left-to-right" evidence="5">
        <dbReference type="Rhea" id="RHEA:78480"/>
    </physiologicalReaction>
</comment>
<evidence type="ECO:0000256" key="4">
    <source>
        <dbReference type="ARBA" id="ARBA00048740"/>
    </source>
</evidence>
<dbReference type="EMBL" id="DS995724">
    <property type="protein sequence ID" value="EGE02958.1"/>
    <property type="molecule type" value="Genomic_DNA"/>
</dbReference>
<evidence type="ECO:0000256" key="6">
    <source>
        <dbReference type="ARBA" id="ARBA00049075"/>
    </source>
</evidence>
<evidence type="ECO:0000313" key="9">
    <source>
        <dbReference type="Proteomes" id="UP000009169"/>
    </source>
</evidence>
<reference evidence="9" key="1">
    <citation type="journal article" date="2012" name="MBio">
        <title>Comparative genome analysis of Trichophyton rubrum and related dermatophytes reveals candidate genes involved in infection.</title>
        <authorList>
            <person name="Martinez D.A."/>
            <person name="Oliver B.G."/>
            <person name="Graeser Y."/>
            <person name="Goldberg J.M."/>
            <person name="Li W."/>
            <person name="Martinez-Rossi N.M."/>
            <person name="Monod M."/>
            <person name="Shelest E."/>
            <person name="Barton R.C."/>
            <person name="Birch E."/>
            <person name="Brakhage A.A."/>
            <person name="Chen Z."/>
            <person name="Gurr S.J."/>
            <person name="Heiman D."/>
            <person name="Heitman J."/>
            <person name="Kosti I."/>
            <person name="Rossi A."/>
            <person name="Saif S."/>
            <person name="Samalova M."/>
            <person name="Saunders C.W."/>
            <person name="Shea T."/>
            <person name="Summerbell R.C."/>
            <person name="Xu J."/>
            <person name="Young S."/>
            <person name="Zeng Q."/>
            <person name="Birren B.W."/>
            <person name="Cuomo C.A."/>
            <person name="White T.C."/>
        </authorList>
    </citation>
    <scope>NUCLEOTIDE SEQUENCE [LARGE SCALE GENOMIC DNA]</scope>
    <source>
        <strain evidence="9">ATCC MYA-4606 / CBS 127.97</strain>
    </source>
</reference>
<dbReference type="GO" id="GO:0015030">
    <property type="term" value="C:Cajal body"/>
    <property type="evidence" value="ECO:0007669"/>
    <property type="project" value="EnsemblFungi"/>
</dbReference>
<sequence length="256" mass="29120">MATEDAESVHYHYRTKAEVPWDIQNYWAQRYKIFSKYDEGVWLTDDAWFGVTPEPVANKIALHMAQAAPEKKCILIDAFAGAGGNTIAFAKSNRWKRVYAIEKDRETLKCAKHNAELYGVADKITWFVGDCFELLQNQLKDLAPYSVIFGSPPWGGPGYRSDTVFNLSTMEPYSLEFLHAEFSKFTRDVVLFLPRTSDLRQLAATTAPGKKSLVMHYCSEGASKALLTLLLYQTFSHSSNNYIFFAIYQQHKEGVK</sequence>
<dbReference type="OrthoDB" id="194443at2759"/>
<comment type="catalytic activity">
    <reaction evidence="6">
        <text>a 5'-end (N(7)-methyl 5'-triphosphoguanosine)-ribonucleoside in snRNA + S-adenosyl-L-methionine = a 5'-end (N(2),N(7)-dimethyl 5'-triphosphoguanosine)-ribonucleoside in snRNA + S-adenosyl-L-homocysteine + H(+)</text>
        <dbReference type="Rhea" id="RHEA:78471"/>
        <dbReference type="Rhea" id="RHEA-COMP:19085"/>
        <dbReference type="Rhea" id="RHEA-COMP:19087"/>
        <dbReference type="ChEBI" id="CHEBI:15378"/>
        <dbReference type="ChEBI" id="CHEBI:57856"/>
        <dbReference type="ChEBI" id="CHEBI:59789"/>
        <dbReference type="ChEBI" id="CHEBI:156461"/>
        <dbReference type="ChEBI" id="CHEBI:172880"/>
    </reaction>
    <physiologicalReaction direction="left-to-right" evidence="6">
        <dbReference type="Rhea" id="RHEA:78472"/>
    </physiologicalReaction>
</comment>
<comment type="catalytic activity">
    <reaction evidence="3">
        <text>a 5'-end (N(2),N(7)-dimethyl 5'-triphosphoguanosine)-ribonucleoside in snoRNA + S-adenosyl-L-methionine = a 5'-end (N(2),N(2),N(7)-trimethyl 5'-triphosphoguanosine)-ribonucleoside in snoRNA + S-adenosyl-L-homocysteine + H(+)</text>
        <dbReference type="Rhea" id="RHEA:78507"/>
        <dbReference type="Rhea" id="RHEA-COMP:19088"/>
        <dbReference type="Rhea" id="RHEA-COMP:19090"/>
        <dbReference type="ChEBI" id="CHEBI:15378"/>
        <dbReference type="ChEBI" id="CHEBI:57856"/>
        <dbReference type="ChEBI" id="CHEBI:59789"/>
        <dbReference type="ChEBI" id="CHEBI:167623"/>
        <dbReference type="ChEBI" id="CHEBI:172880"/>
    </reaction>
    <physiologicalReaction direction="left-to-right" evidence="3">
        <dbReference type="Rhea" id="RHEA:78508"/>
    </physiologicalReaction>
</comment>
<organism evidence="8 9">
    <name type="scientific">Trichophyton equinum (strain ATCC MYA-4606 / CBS 127.97)</name>
    <name type="common">Horse ringworm fungus</name>
    <dbReference type="NCBI Taxonomy" id="559882"/>
    <lineage>
        <taxon>Eukaryota</taxon>
        <taxon>Fungi</taxon>
        <taxon>Dikarya</taxon>
        <taxon>Ascomycota</taxon>
        <taxon>Pezizomycotina</taxon>
        <taxon>Eurotiomycetes</taxon>
        <taxon>Eurotiomycetidae</taxon>
        <taxon>Onygenales</taxon>
        <taxon>Arthrodermataceae</taxon>
        <taxon>Trichophyton</taxon>
    </lineage>
</organism>
<dbReference type="Gene3D" id="3.40.50.150">
    <property type="entry name" value="Vaccinia Virus protein VP39"/>
    <property type="match status" value="1"/>
</dbReference>
<dbReference type="PANTHER" id="PTHR14741">
    <property type="entry name" value="S-ADENOSYLMETHIONINE-DEPENDENT METHYLTRANSFERASE RELATED"/>
    <property type="match status" value="1"/>
</dbReference>
<dbReference type="CDD" id="cd02440">
    <property type="entry name" value="AdoMet_MTases"/>
    <property type="match status" value="1"/>
</dbReference>
<dbReference type="eggNOG" id="KOG2730">
    <property type="taxonomic scope" value="Eukaryota"/>
</dbReference>
<dbReference type="AlphaFoldDB" id="F2PM40"/>
<dbReference type="Pfam" id="PF09445">
    <property type="entry name" value="Methyltransf_15"/>
    <property type="match status" value="1"/>
</dbReference>
<evidence type="ECO:0000256" key="5">
    <source>
        <dbReference type="ARBA" id="ARBA00048763"/>
    </source>
</evidence>
<dbReference type="GO" id="GO:0071164">
    <property type="term" value="F:RNA cap trimethylguanosine synthase activity"/>
    <property type="evidence" value="ECO:0007669"/>
    <property type="project" value="EnsemblFungi"/>
</dbReference>
<keyword evidence="9" id="KW-1185">Reference proteome</keyword>
<comment type="catalytic activity">
    <reaction evidence="4">
        <text>a 5'-end (N(7)-methyl 5'-triphosphoguanosine)-ribonucleoside in snoRNA + S-adenosyl-L-methionine = a 5'-end (N(2),N(7)-dimethyl 5'-triphosphoguanosine)-ribonucleoside in snoRNA + S-adenosyl-L-homocysteine + H(+)</text>
        <dbReference type="Rhea" id="RHEA:78475"/>
        <dbReference type="Rhea" id="RHEA-COMP:19086"/>
        <dbReference type="Rhea" id="RHEA-COMP:19088"/>
        <dbReference type="ChEBI" id="CHEBI:15378"/>
        <dbReference type="ChEBI" id="CHEBI:57856"/>
        <dbReference type="ChEBI" id="CHEBI:59789"/>
        <dbReference type="ChEBI" id="CHEBI:156461"/>
        <dbReference type="ChEBI" id="CHEBI:172880"/>
    </reaction>
    <physiologicalReaction direction="left-to-right" evidence="4">
        <dbReference type="Rhea" id="RHEA:78476"/>
    </physiologicalReaction>
</comment>
<evidence type="ECO:0000256" key="1">
    <source>
        <dbReference type="ARBA" id="ARBA00018517"/>
    </source>
</evidence>
<gene>
    <name evidence="8" type="ORF">TEQG_01996</name>
</gene>
<comment type="similarity">
    <text evidence="2">Belongs to the methyltransferase superfamily. Trimethylguanosine synthase family.</text>
</comment>
<evidence type="ECO:0000256" key="2">
    <source>
        <dbReference type="ARBA" id="ARBA00025783"/>
    </source>
</evidence>
<dbReference type="VEuPathDB" id="FungiDB:TEQG_01996"/>
<dbReference type="InterPro" id="IPR029063">
    <property type="entry name" value="SAM-dependent_MTases_sf"/>
</dbReference>
<accession>F2PM40</accession>
<dbReference type="InterPro" id="IPR019012">
    <property type="entry name" value="RNA_cap_Gua-N2-MeTrfase"/>
</dbReference>
<dbReference type="SUPFAM" id="SSF53335">
    <property type="entry name" value="S-adenosyl-L-methionine-dependent methyltransferases"/>
    <property type="match status" value="1"/>
</dbReference>
<dbReference type="HOGENOM" id="CLU_029658_0_1_1"/>
<dbReference type="PANTHER" id="PTHR14741:SF32">
    <property type="entry name" value="TRIMETHYLGUANOSINE SYNTHASE"/>
    <property type="match status" value="1"/>
</dbReference>
<dbReference type="Proteomes" id="UP000009169">
    <property type="component" value="Unassembled WGS sequence"/>
</dbReference>
<dbReference type="FunFam" id="3.40.50.150:FF:000270">
    <property type="entry name" value="RNA methylase family protein"/>
    <property type="match status" value="1"/>
</dbReference>
<proteinExistence type="inferred from homology"/>